<organism evidence="10 11">
    <name type="scientific">Hadarchaeum yellowstonense</name>
    <dbReference type="NCBI Taxonomy" id="1776334"/>
    <lineage>
        <taxon>Archaea</taxon>
        <taxon>Methanobacteriati</taxon>
        <taxon>Candidatus Hadarchaeota</taxon>
        <taxon>Candidatus Hadarchaeia</taxon>
        <taxon>Candidatus Hadarchaeales</taxon>
        <taxon>Candidatus Hadarchaeaceae</taxon>
        <taxon>Candidatus Hadarchaeum</taxon>
    </lineage>
</organism>
<sequence length="390" mass="42578">MGSKLPPIRKFECMECKYVDYRMSTREVGETVPGDCPRCGGNLQVTAVGAPDWLIRPLELVAQKFDILDVVARPDRIELEVSSRKFPTAFRYLLKAFGGENYLPVMREQEGELRLTLVRRQEVRAGSVLVNVVLFLATVASTFVAGYYLFDGSIASAALFSASLMLMLVAHELGHKISAWHNGVVSTLPYFIPAPPPFPLGTLGAVINIKSPIPTKEALVEMGASGPITGFALSVVITFIGLTFLSPGGLEVPLPFVPVMFGLLQLLTLGRVTATFALNPLTFAGWVVMLLTMFNMIPVGQLDGGHIARAVLGRQRHFLLTRVLGFSLLFLGLAFPDLPIFFIWGLLILLFFRGYHPGALDDVSPLSLRHKALAAVALVVFILCLPIPLM</sequence>
<dbReference type="EMBL" id="LQMQ01000047">
    <property type="protein sequence ID" value="KUO40179.1"/>
    <property type="molecule type" value="Genomic_DNA"/>
</dbReference>
<feature type="transmembrane region" description="Helical" evidence="8">
    <location>
        <begin position="154"/>
        <end position="171"/>
    </location>
</feature>
<evidence type="ECO:0000256" key="7">
    <source>
        <dbReference type="ARBA" id="ARBA00023136"/>
    </source>
</evidence>
<feature type="transmembrane region" description="Helical" evidence="8">
    <location>
        <begin position="372"/>
        <end position="389"/>
    </location>
</feature>
<reference evidence="10 11" key="1">
    <citation type="journal article" date="2016" name="Nat. Microbiol.">
        <title>Genomic inference of the metabolism of cosmopolitan subsurface Archaea, Hadesarchaea.</title>
        <authorList>
            <person name="Baker B.J."/>
            <person name="Saw J.H."/>
            <person name="Lind A.E."/>
            <person name="Lazar C.S."/>
            <person name="Hinrichs K.-U."/>
            <person name="Teske A.P."/>
            <person name="Ettema T.J."/>
        </authorList>
    </citation>
    <scope>NUCLEOTIDE SEQUENCE [LARGE SCALE GENOMIC DNA]</scope>
</reference>
<evidence type="ECO:0000256" key="5">
    <source>
        <dbReference type="ARBA" id="ARBA00022946"/>
    </source>
</evidence>
<keyword evidence="5" id="KW-0809">Transit peptide</keyword>
<keyword evidence="3 8" id="KW-0812">Transmembrane</keyword>
<evidence type="ECO:0000259" key="9">
    <source>
        <dbReference type="Pfam" id="PF02163"/>
    </source>
</evidence>
<feature type="transmembrane region" description="Helical" evidence="8">
    <location>
        <begin position="283"/>
        <end position="302"/>
    </location>
</feature>
<evidence type="ECO:0000313" key="11">
    <source>
        <dbReference type="Proteomes" id="UP000074294"/>
    </source>
</evidence>
<dbReference type="GO" id="GO:0016020">
    <property type="term" value="C:membrane"/>
    <property type="evidence" value="ECO:0007669"/>
    <property type="project" value="UniProtKB-SubCell"/>
</dbReference>
<feature type="transmembrane region" description="Helical" evidence="8">
    <location>
        <begin position="323"/>
        <end position="352"/>
    </location>
</feature>
<dbReference type="GO" id="GO:0006508">
    <property type="term" value="P:proteolysis"/>
    <property type="evidence" value="ECO:0007669"/>
    <property type="project" value="UniProtKB-KW"/>
</dbReference>
<dbReference type="InterPro" id="IPR008915">
    <property type="entry name" value="Peptidase_M50"/>
</dbReference>
<feature type="transmembrane region" description="Helical" evidence="8">
    <location>
        <begin position="183"/>
        <end position="207"/>
    </location>
</feature>
<dbReference type="CDD" id="cd06160">
    <property type="entry name" value="S2P-M50_like_2"/>
    <property type="match status" value="1"/>
</dbReference>
<gene>
    <name evidence="10" type="ORF">APZ16_07145</name>
</gene>
<evidence type="ECO:0000256" key="4">
    <source>
        <dbReference type="ARBA" id="ARBA00022801"/>
    </source>
</evidence>
<evidence type="ECO:0000313" key="10">
    <source>
        <dbReference type="EMBL" id="KUO40179.1"/>
    </source>
</evidence>
<keyword evidence="2" id="KW-0645">Protease</keyword>
<protein>
    <recommendedName>
        <fullName evidence="9">Peptidase M50 domain-containing protein</fullName>
    </recommendedName>
</protein>
<feature type="domain" description="Peptidase M50" evidence="9">
    <location>
        <begin position="160"/>
        <end position="317"/>
    </location>
</feature>
<evidence type="ECO:0000256" key="8">
    <source>
        <dbReference type="SAM" id="Phobius"/>
    </source>
</evidence>
<dbReference type="Pfam" id="PF02163">
    <property type="entry name" value="Peptidase_M50"/>
    <property type="match status" value="1"/>
</dbReference>
<feature type="transmembrane region" description="Helical" evidence="8">
    <location>
        <begin position="257"/>
        <end position="277"/>
    </location>
</feature>
<dbReference type="Proteomes" id="UP000074294">
    <property type="component" value="Unassembled WGS sequence"/>
</dbReference>
<proteinExistence type="predicted"/>
<keyword evidence="4" id="KW-0378">Hydrolase</keyword>
<comment type="caution">
    <text evidence="10">The sequence shown here is derived from an EMBL/GenBank/DDBJ whole genome shotgun (WGS) entry which is preliminary data.</text>
</comment>
<keyword evidence="7 8" id="KW-0472">Membrane</keyword>
<dbReference type="AlphaFoldDB" id="A0A147JUJ9"/>
<accession>A0A147JUJ9</accession>
<dbReference type="InterPro" id="IPR044838">
    <property type="entry name" value="EGY1-like"/>
</dbReference>
<evidence type="ECO:0000256" key="2">
    <source>
        <dbReference type="ARBA" id="ARBA00022670"/>
    </source>
</evidence>
<keyword evidence="6 8" id="KW-1133">Transmembrane helix</keyword>
<dbReference type="STRING" id="1776334.APZ16_07145"/>
<name>A0A147JUJ9_HADYE</name>
<dbReference type="GO" id="GO:0008233">
    <property type="term" value="F:peptidase activity"/>
    <property type="evidence" value="ECO:0007669"/>
    <property type="project" value="UniProtKB-KW"/>
</dbReference>
<feature type="transmembrane region" description="Helical" evidence="8">
    <location>
        <begin position="128"/>
        <end position="148"/>
    </location>
</feature>
<evidence type="ECO:0000256" key="1">
    <source>
        <dbReference type="ARBA" id="ARBA00004141"/>
    </source>
</evidence>
<dbReference type="PANTHER" id="PTHR31412:SF0">
    <property type="entry name" value="ZINC METALLOPROTEASE EGY1, CHLOROPLASTIC-RELATED"/>
    <property type="match status" value="1"/>
</dbReference>
<evidence type="ECO:0000256" key="6">
    <source>
        <dbReference type="ARBA" id="ARBA00022989"/>
    </source>
</evidence>
<evidence type="ECO:0000256" key="3">
    <source>
        <dbReference type="ARBA" id="ARBA00022692"/>
    </source>
</evidence>
<feature type="transmembrane region" description="Helical" evidence="8">
    <location>
        <begin position="227"/>
        <end position="245"/>
    </location>
</feature>
<comment type="subcellular location">
    <subcellularLocation>
        <location evidence="1">Membrane</location>
        <topology evidence="1">Multi-pass membrane protein</topology>
    </subcellularLocation>
</comment>
<dbReference type="PANTHER" id="PTHR31412">
    <property type="entry name" value="ZINC METALLOPROTEASE EGY1"/>
    <property type="match status" value="1"/>
</dbReference>